<gene>
    <name evidence="2" type="ORF">SAMN04487984_1311</name>
</gene>
<evidence type="ECO:0000313" key="2">
    <source>
        <dbReference type="EMBL" id="SMC47289.1"/>
    </source>
</evidence>
<dbReference type="Proteomes" id="UP000243884">
    <property type="component" value="Unassembled WGS sequence"/>
</dbReference>
<proteinExistence type="predicted"/>
<organism evidence="2 3">
    <name type="scientific">Aerococcus suis</name>
    <dbReference type="NCBI Taxonomy" id="371602"/>
    <lineage>
        <taxon>Bacteria</taxon>
        <taxon>Bacillati</taxon>
        <taxon>Bacillota</taxon>
        <taxon>Bacilli</taxon>
        <taxon>Lactobacillales</taxon>
        <taxon>Aerococcaceae</taxon>
        <taxon>Aerococcus</taxon>
    </lineage>
</organism>
<evidence type="ECO:0000313" key="3">
    <source>
        <dbReference type="Proteomes" id="UP000243884"/>
    </source>
</evidence>
<protein>
    <submittedName>
        <fullName evidence="2">Uncharacterized protein</fullName>
    </submittedName>
</protein>
<keyword evidence="1" id="KW-1133">Transmembrane helix</keyword>
<accession>A0A1W1ZFM9</accession>
<dbReference type="RefSeq" id="WP_084099422.1">
    <property type="nucleotide sequence ID" value="NZ_FWXK01000008.1"/>
</dbReference>
<evidence type="ECO:0000256" key="1">
    <source>
        <dbReference type="SAM" id="Phobius"/>
    </source>
</evidence>
<reference evidence="3" key="1">
    <citation type="submission" date="2017-04" db="EMBL/GenBank/DDBJ databases">
        <authorList>
            <person name="Varghese N."/>
            <person name="Submissions S."/>
        </authorList>
    </citation>
    <scope>NUCLEOTIDE SEQUENCE [LARGE SCALE GENOMIC DNA]</scope>
    <source>
        <strain evidence="3">DSM 21500</strain>
    </source>
</reference>
<name>A0A1W1ZFM9_9LACT</name>
<keyword evidence="3" id="KW-1185">Reference proteome</keyword>
<feature type="transmembrane region" description="Helical" evidence="1">
    <location>
        <begin position="50"/>
        <end position="82"/>
    </location>
</feature>
<keyword evidence="1" id="KW-0812">Transmembrane</keyword>
<keyword evidence="1" id="KW-0472">Membrane</keyword>
<dbReference type="AlphaFoldDB" id="A0A1W1ZFM9"/>
<dbReference type="EMBL" id="FWXK01000008">
    <property type="protein sequence ID" value="SMC47289.1"/>
    <property type="molecule type" value="Genomic_DNA"/>
</dbReference>
<sequence>MFLVKLGLILLLALLGICIGSVAVFAGAKLAYMQFDYESFIPIFQYAGYIAKITGTILVSVFVCMVILYILFMILILFWVLLGELFKLVF</sequence>